<dbReference type="AlphaFoldDB" id="A0A9Q0S1Q6"/>
<name>A0A9Q0S1Q6_9DIPT</name>
<reference evidence="3" key="1">
    <citation type="submission" date="2022-07" db="EMBL/GenBank/DDBJ databases">
        <authorList>
            <person name="Trinca V."/>
            <person name="Uliana J.V.C."/>
            <person name="Torres T.T."/>
            <person name="Ward R.J."/>
            <person name="Monesi N."/>
        </authorList>
    </citation>
    <scope>NUCLEOTIDE SEQUENCE</scope>
    <source>
        <strain evidence="3">HSMRA1968</strain>
        <tissue evidence="3">Whole embryos</tissue>
    </source>
</reference>
<dbReference type="GO" id="GO:0008270">
    <property type="term" value="F:zinc ion binding"/>
    <property type="evidence" value="ECO:0007669"/>
    <property type="project" value="UniProtKB-KW"/>
</dbReference>
<protein>
    <recommendedName>
        <fullName evidence="2">C2H2-type domain-containing protein</fullName>
    </recommendedName>
</protein>
<proteinExistence type="predicted"/>
<evidence type="ECO:0000313" key="4">
    <source>
        <dbReference type="Proteomes" id="UP001151699"/>
    </source>
</evidence>
<dbReference type="Gene3D" id="3.30.160.60">
    <property type="entry name" value="Classic Zinc Finger"/>
    <property type="match status" value="1"/>
</dbReference>
<keyword evidence="4" id="KW-1185">Reference proteome</keyword>
<evidence type="ECO:0000313" key="3">
    <source>
        <dbReference type="EMBL" id="KAJ6642207.1"/>
    </source>
</evidence>
<evidence type="ECO:0000256" key="1">
    <source>
        <dbReference type="PROSITE-ProRule" id="PRU00042"/>
    </source>
</evidence>
<comment type="caution">
    <text evidence="3">The sequence shown here is derived from an EMBL/GenBank/DDBJ whole genome shotgun (WGS) entry which is preliminary data.</text>
</comment>
<dbReference type="EMBL" id="WJQU01000002">
    <property type="protein sequence ID" value="KAJ6642207.1"/>
    <property type="molecule type" value="Genomic_DNA"/>
</dbReference>
<keyword evidence="1" id="KW-0479">Metal-binding</keyword>
<accession>A0A9Q0S1Q6</accession>
<dbReference type="Proteomes" id="UP001151699">
    <property type="component" value="Chromosome B"/>
</dbReference>
<feature type="domain" description="C2H2-type" evidence="2">
    <location>
        <begin position="83"/>
        <end position="110"/>
    </location>
</feature>
<keyword evidence="1" id="KW-0862">Zinc</keyword>
<evidence type="ECO:0000259" key="2">
    <source>
        <dbReference type="PROSITE" id="PS50157"/>
    </source>
</evidence>
<gene>
    <name evidence="3" type="ORF">Bhyg_07154</name>
</gene>
<dbReference type="PROSITE" id="PS50157">
    <property type="entry name" value="ZINC_FINGER_C2H2_2"/>
    <property type="match status" value="1"/>
</dbReference>
<dbReference type="InterPro" id="IPR013087">
    <property type="entry name" value="Znf_C2H2_type"/>
</dbReference>
<keyword evidence="1" id="KW-0863">Zinc-finger</keyword>
<organism evidence="3 4">
    <name type="scientific">Pseudolycoriella hygida</name>
    <dbReference type="NCBI Taxonomy" id="35572"/>
    <lineage>
        <taxon>Eukaryota</taxon>
        <taxon>Metazoa</taxon>
        <taxon>Ecdysozoa</taxon>
        <taxon>Arthropoda</taxon>
        <taxon>Hexapoda</taxon>
        <taxon>Insecta</taxon>
        <taxon>Pterygota</taxon>
        <taxon>Neoptera</taxon>
        <taxon>Endopterygota</taxon>
        <taxon>Diptera</taxon>
        <taxon>Nematocera</taxon>
        <taxon>Sciaroidea</taxon>
        <taxon>Sciaridae</taxon>
        <taxon>Pseudolycoriella</taxon>
    </lineage>
</organism>
<sequence>MNQLVFLYYPTGCKASIMDTPAHTAANGMEPEVACVDTKNLKWMKEDSDLLEISDTFSYGELMYPNFYRYRERRDKRSKDTNISCQTCGRQYNHHSSLHTHIKLYCGTQDTVKKINVKKITQKLRKCANICPYCKEEFAQLLDLKKHQYICLNKFWFKIE</sequence>